<dbReference type="STRING" id="694270.A0A395T6P6"/>
<feature type="region of interest" description="Disordered" evidence="5">
    <location>
        <begin position="1053"/>
        <end position="1103"/>
    </location>
</feature>
<name>A0A395T6P6_9HYPO</name>
<evidence type="ECO:0000259" key="6">
    <source>
        <dbReference type="Pfam" id="PF05057"/>
    </source>
</evidence>
<dbReference type="OrthoDB" id="427518at2759"/>
<feature type="repeat" description="ANK" evidence="4">
    <location>
        <begin position="1293"/>
        <end position="1325"/>
    </location>
</feature>
<feature type="compositionally biased region" description="Low complexity" evidence="5">
    <location>
        <begin position="1676"/>
        <end position="1698"/>
    </location>
</feature>
<feature type="repeat" description="ANK" evidence="4">
    <location>
        <begin position="1430"/>
        <end position="1462"/>
    </location>
</feature>
<dbReference type="Pfam" id="PF12796">
    <property type="entry name" value="Ank_2"/>
    <property type="match status" value="3"/>
</dbReference>
<keyword evidence="2" id="KW-0677">Repeat</keyword>
<dbReference type="InterPro" id="IPR007751">
    <property type="entry name" value="DUF676_lipase-like"/>
</dbReference>
<dbReference type="Pfam" id="PF24883">
    <property type="entry name" value="NPHP3_N"/>
    <property type="match status" value="1"/>
</dbReference>
<feature type="region of interest" description="Disordered" evidence="5">
    <location>
        <begin position="1"/>
        <end position="20"/>
    </location>
</feature>
<proteinExistence type="inferred from homology"/>
<evidence type="ECO:0000313" key="8">
    <source>
        <dbReference type="EMBL" id="RGP80089.1"/>
    </source>
</evidence>
<evidence type="ECO:0000256" key="5">
    <source>
        <dbReference type="SAM" id="MobiDB-lite"/>
    </source>
</evidence>
<feature type="repeat" description="ANK" evidence="4">
    <location>
        <begin position="993"/>
        <end position="1025"/>
    </location>
</feature>
<dbReference type="InterPro" id="IPR036770">
    <property type="entry name" value="Ankyrin_rpt-contain_sf"/>
</dbReference>
<dbReference type="SMART" id="SM00248">
    <property type="entry name" value="ANK"/>
    <property type="match status" value="13"/>
</dbReference>
<evidence type="ECO:0000256" key="2">
    <source>
        <dbReference type="ARBA" id="ARBA00022737"/>
    </source>
</evidence>
<feature type="compositionally biased region" description="Acidic residues" evidence="5">
    <location>
        <begin position="1070"/>
        <end position="1099"/>
    </location>
</feature>
<feature type="domain" description="DUF676" evidence="6">
    <location>
        <begin position="104"/>
        <end position="180"/>
    </location>
</feature>
<dbReference type="Pfam" id="PF00023">
    <property type="entry name" value="Ank"/>
    <property type="match status" value="1"/>
</dbReference>
<comment type="caution">
    <text evidence="8">The sequence shown here is derived from an EMBL/GenBank/DDBJ whole genome shotgun (WGS) entry which is preliminary data.</text>
</comment>
<organism evidence="8 9">
    <name type="scientific">Fusarium longipes</name>
    <dbReference type="NCBI Taxonomy" id="694270"/>
    <lineage>
        <taxon>Eukaryota</taxon>
        <taxon>Fungi</taxon>
        <taxon>Dikarya</taxon>
        <taxon>Ascomycota</taxon>
        <taxon>Pezizomycotina</taxon>
        <taxon>Sordariomycetes</taxon>
        <taxon>Hypocreomycetidae</taxon>
        <taxon>Hypocreales</taxon>
        <taxon>Nectriaceae</taxon>
        <taxon>Fusarium</taxon>
    </lineage>
</organism>
<accession>A0A395T6P6</accession>
<feature type="region of interest" description="Disordered" evidence="5">
    <location>
        <begin position="1518"/>
        <end position="1552"/>
    </location>
</feature>
<keyword evidence="9" id="KW-1185">Reference proteome</keyword>
<dbReference type="Pfam" id="PF05057">
    <property type="entry name" value="DUF676"/>
    <property type="match status" value="1"/>
</dbReference>
<dbReference type="Gene3D" id="3.40.50.1820">
    <property type="entry name" value="alpha/beta hydrolase"/>
    <property type="match status" value="1"/>
</dbReference>
<evidence type="ECO:0000256" key="4">
    <source>
        <dbReference type="PROSITE-ProRule" id="PRU00023"/>
    </source>
</evidence>
<evidence type="ECO:0000313" key="9">
    <source>
        <dbReference type="Proteomes" id="UP000266234"/>
    </source>
</evidence>
<sequence>MSLRRTTTRRGPPPGAVLKPKRGYEKVEQGLEQLYPLSADVKTDMDIVFVSGLGAHPLLSFKSTESEFNWASDKDGIAREFPNARILLYNSESSWNGPIKVRQFLDNLAHTLLEGLKAKREVCLLNGLDKPIVFIGHSMGGLVIAEAVCIAESKPKLFPDMFESIVGCAFFGTPFRGAEAASWACMLSQVGEKAGTSTQSKLLELMRPNDEYLNKLRKEFIRLSVQSYPQIQLYGFYEQHPTTIKDLNGMPKFLQDLNIPLPKKVGEFVTRESAGLDGVMPDMGLTANHRDLVKFKSSTDGRYLLVLGPLKRLIKDSGPRAKARYNATRGVDRALVKEAREVLEGASVKRKRAAIQRNTTTSPWFSKEPEFIGWLSHPSEAEDVSLVKKCDYLWVRGRDGRGKTSAALSAIEKIEESIHDDDGEEGKDNESSPHESSQVYLAYYFCDKTPDYGTAEELLKSLILQITSKQELAMTHTKFLLKKKGRDSAALLTVENLWQVLQDILADSAFIGARLYFVINNIETLTPDAVSTATLLRLLSLETENDGSGRRPIVRWMFTSGQSWDIDQALRKPLVRLVDLEDEKYGDQVQLELRKHAQKKVQELTQHKRYSKALVYFTSSVIGQRAQNTQWIDITCDSLEDLPQHENDLQVRRLLEGVPQELDLLLNAAWEDVFEKNRSKVGEIKEMLRVLVLTYTDPTEAELGLLAGLQSSNDEVTELHDLVIKCRPLIALKENKGGESTVCFAFPVVKTHLLENAYKLLGLSEEDIKLQHGILGFRAFSHVMETFGEFADEDPDDLHQDTDEDGDDEGEGSEGDVEAEQNDEASEADERQDDNADDISESSGDNEEGQEEYEDEDPEAPRLKDIGLAYAVRYWLDHASQATADIAEALSCEEKFWERDSKIRRRWLTEHNRMTGSFDYFQRAALTGLHVAAAIGFRGLVSALLDNGYADDKDAYDDLDNQPLHFAAYNDKPENVEELLDRGANIDAGNERDAATPLGMAAEAGNVKIMTQLLQRGANPNAISSSTGAVICSAIDSGNTEAVKLLVAHNVSLVSPEEDDGNDTASEKDDQGDENEDDDESEDDDDDEDEDEDEDEDDEKPVIKSPLALAAMRADLAVFEFLLSEYSDKLPAAEYEIAFVTAAEWGRTEAFTRLFNDFEISQKAKQEALKEATRSAEGHWDIVTLILERCPGLNCDKPFLFTAQGADGDDEIRILEAMWEYTQGSISSESLDECLYEATDLENKRTIELLLRYGASANATGEVYGNALTAAAYDGNVDIATMLLDAGADIDSDEGYALQTAAKHDRIEVVRLLLERGADINRISTHDNMPEGTALQAAVEYGNGDIVDLLLERGADPNLGGGINKYPIIGAAKKNEKEIFEKLILAKADVNVIGGSDDTTALVEAAFYLSKESLQLALDAGADIDHRDIYGNTALILAAGRGDHESVKLLLERGADVLLLDQEGTNALQKAFHSNDSSTTLALVEHVSKLMDAMRVAVESGDASVAAVVRSVQNQGQELNYDDFSPTSPPASIKDKSRRSSVYGGAPPDTPLEVVKPGIAELHAEKIVGGEPQDTLRDSVAAQEPISQPFIPPPASSVNPVQDLYSPATGFLDFPTEQLFKHQPDIGPMSPAQSPGPIRRKPISGPHPPMYRPYQPGSGDSVRHSTPPGSLANAFQAYQPIQQQQQQQQQTPPHEMQPAISPPEAFTPPSHTASEPGFVPYAPGTPGQARPGAARKSSRTSFMGMKVPWSEHRFN</sequence>
<evidence type="ECO:0000259" key="7">
    <source>
        <dbReference type="Pfam" id="PF24883"/>
    </source>
</evidence>
<dbReference type="Proteomes" id="UP000266234">
    <property type="component" value="Unassembled WGS sequence"/>
</dbReference>
<keyword evidence="3 4" id="KW-0040">ANK repeat</keyword>
<evidence type="ECO:0000256" key="3">
    <source>
        <dbReference type="ARBA" id="ARBA00023043"/>
    </source>
</evidence>
<dbReference type="Gene3D" id="1.25.40.20">
    <property type="entry name" value="Ankyrin repeat-containing domain"/>
    <property type="match status" value="3"/>
</dbReference>
<dbReference type="SUPFAM" id="SSF48403">
    <property type="entry name" value="Ankyrin repeat"/>
    <property type="match status" value="2"/>
</dbReference>
<dbReference type="PANTHER" id="PTHR24178">
    <property type="entry name" value="MOLTING PROTEIN MLT-4"/>
    <property type="match status" value="1"/>
</dbReference>
<dbReference type="PANTHER" id="PTHR24178:SF9">
    <property type="entry name" value="ANK_REP_REGION DOMAIN-CONTAINING PROTEIN"/>
    <property type="match status" value="1"/>
</dbReference>
<comment type="similarity">
    <text evidence="1">Belongs to the putative lipase ROG1 family.</text>
</comment>
<feature type="repeat" description="ANK" evidence="4">
    <location>
        <begin position="959"/>
        <end position="991"/>
    </location>
</feature>
<dbReference type="SUPFAM" id="SSF53474">
    <property type="entry name" value="alpha/beta-Hydrolases"/>
    <property type="match status" value="1"/>
</dbReference>
<feature type="region of interest" description="Disordered" evidence="5">
    <location>
        <begin position="1621"/>
        <end position="1755"/>
    </location>
</feature>
<gene>
    <name evidence="8" type="ORF">FLONG3_1860</name>
</gene>
<feature type="domain" description="Nephrocystin 3-like N-terminal" evidence="7">
    <location>
        <begin position="361"/>
        <end position="560"/>
    </location>
</feature>
<evidence type="ECO:0000256" key="1">
    <source>
        <dbReference type="ARBA" id="ARBA00007920"/>
    </source>
</evidence>
<dbReference type="InterPro" id="IPR056884">
    <property type="entry name" value="NPHP3-like_N"/>
</dbReference>
<dbReference type="InterPro" id="IPR002110">
    <property type="entry name" value="Ankyrin_rpt"/>
</dbReference>
<dbReference type="PROSITE" id="PS50088">
    <property type="entry name" value="ANK_REPEAT"/>
    <property type="match status" value="6"/>
</dbReference>
<dbReference type="PROSITE" id="PS50297">
    <property type="entry name" value="ANK_REP_REGION"/>
    <property type="match status" value="5"/>
</dbReference>
<dbReference type="EMBL" id="PXOG01000037">
    <property type="protein sequence ID" value="RGP80089.1"/>
    <property type="molecule type" value="Genomic_DNA"/>
</dbReference>
<feature type="compositionally biased region" description="Acidic residues" evidence="5">
    <location>
        <begin position="791"/>
        <end position="858"/>
    </location>
</feature>
<feature type="repeat" description="ANK" evidence="4">
    <location>
        <begin position="1330"/>
        <end position="1362"/>
    </location>
</feature>
<feature type="region of interest" description="Disordered" evidence="5">
    <location>
        <begin position="791"/>
        <end position="862"/>
    </location>
</feature>
<dbReference type="InterPro" id="IPR029058">
    <property type="entry name" value="AB_hydrolase_fold"/>
</dbReference>
<reference evidence="8 9" key="1">
    <citation type="journal article" date="2018" name="PLoS Pathog.">
        <title>Evolution of structural diversity of trichothecenes, a family of toxins produced by plant pathogenic and entomopathogenic fungi.</title>
        <authorList>
            <person name="Proctor R.H."/>
            <person name="McCormick S.P."/>
            <person name="Kim H.S."/>
            <person name="Cardoza R.E."/>
            <person name="Stanley A.M."/>
            <person name="Lindo L."/>
            <person name="Kelly A."/>
            <person name="Brown D.W."/>
            <person name="Lee T."/>
            <person name="Vaughan M.M."/>
            <person name="Alexander N.J."/>
            <person name="Busman M."/>
            <person name="Gutierrez S."/>
        </authorList>
    </citation>
    <scope>NUCLEOTIDE SEQUENCE [LARGE SCALE GENOMIC DNA]</scope>
    <source>
        <strain evidence="8 9">NRRL 20695</strain>
    </source>
</reference>
<protein>
    <submittedName>
        <fullName evidence="8">Uncharacterized protein</fullName>
    </submittedName>
</protein>
<feature type="repeat" description="ANK" evidence="4">
    <location>
        <begin position="1266"/>
        <end position="1295"/>
    </location>
</feature>